<organism evidence="11 12">
    <name type="scientific">Solirubrobacter deserti</name>
    <dbReference type="NCBI Taxonomy" id="2282478"/>
    <lineage>
        <taxon>Bacteria</taxon>
        <taxon>Bacillati</taxon>
        <taxon>Actinomycetota</taxon>
        <taxon>Thermoleophilia</taxon>
        <taxon>Solirubrobacterales</taxon>
        <taxon>Solirubrobacteraceae</taxon>
        <taxon>Solirubrobacter</taxon>
    </lineage>
</organism>
<keyword evidence="5 7" id="KW-0547">Nucleotide-binding</keyword>
<comment type="catalytic activity">
    <reaction evidence="7 8">
        <text>UDP-N-acetyl-alpha-D-muramoyl-L-alanine + D-glutamate + ATP = UDP-N-acetyl-alpha-D-muramoyl-L-alanyl-D-glutamate + ADP + phosphate + H(+)</text>
        <dbReference type="Rhea" id="RHEA:16429"/>
        <dbReference type="ChEBI" id="CHEBI:15378"/>
        <dbReference type="ChEBI" id="CHEBI:29986"/>
        <dbReference type="ChEBI" id="CHEBI:30616"/>
        <dbReference type="ChEBI" id="CHEBI:43474"/>
        <dbReference type="ChEBI" id="CHEBI:83898"/>
        <dbReference type="ChEBI" id="CHEBI:83900"/>
        <dbReference type="ChEBI" id="CHEBI:456216"/>
        <dbReference type="EC" id="6.3.2.9"/>
    </reaction>
</comment>
<evidence type="ECO:0000256" key="6">
    <source>
        <dbReference type="ARBA" id="ARBA00022840"/>
    </source>
</evidence>
<evidence type="ECO:0000256" key="2">
    <source>
        <dbReference type="ARBA" id="ARBA00004752"/>
    </source>
</evidence>
<comment type="caution">
    <text evidence="11">The sequence shown here is derived from an EMBL/GenBank/DDBJ whole genome shotgun (WGS) entry which is preliminary data.</text>
</comment>
<evidence type="ECO:0000256" key="8">
    <source>
        <dbReference type="RuleBase" id="RU003664"/>
    </source>
</evidence>
<comment type="subcellular location">
    <subcellularLocation>
        <location evidence="1 7 8">Cytoplasm</location>
    </subcellularLocation>
</comment>
<dbReference type="PANTHER" id="PTHR43692">
    <property type="entry name" value="UDP-N-ACETYLMURAMOYLALANINE--D-GLUTAMATE LIGASE"/>
    <property type="match status" value="1"/>
</dbReference>
<keyword evidence="3 7" id="KW-0963">Cytoplasm</keyword>
<dbReference type="InterPro" id="IPR013221">
    <property type="entry name" value="Mur_ligase_cen"/>
</dbReference>
<evidence type="ECO:0000256" key="3">
    <source>
        <dbReference type="ARBA" id="ARBA00022490"/>
    </source>
</evidence>
<dbReference type="InterPro" id="IPR005762">
    <property type="entry name" value="MurD"/>
</dbReference>
<evidence type="ECO:0000256" key="4">
    <source>
        <dbReference type="ARBA" id="ARBA00022598"/>
    </source>
</evidence>
<proteinExistence type="inferred from homology"/>
<dbReference type="InterPro" id="IPR004101">
    <property type="entry name" value="Mur_ligase_C"/>
</dbReference>
<dbReference type="Gene3D" id="3.40.1190.10">
    <property type="entry name" value="Mur-like, catalytic domain"/>
    <property type="match status" value="1"/>
</dbReference>
<feature type="domain" description="Mur ligase central" evidence="10">
    <location>
        <begin position="108"/>
        <end position="270"/>
    </location>
</feature>
<evidence type="ECO:0000313" key="11">
    <source>
        <dbReference type="EMBL" id="MDA0141703.1"/>
    </source>
</evidence>
<dbReference type="Proteomes" id="UP001147700">
    <property type="component" value="Unassembled WGS sequence"/>
</dbReference>
<comment type="pathway">
    <text evidence="2 7 8">Cell wall biogenesis; peptidoglycan biosynthesis.</text>
</comment>
<dbReference type="NCBIfam" id="TIGR01087">
    <property type="entry name" value="murD"/>
    <property type="match status" value="1"/>
</dbReference>
<dbReference type="HAMAP" id="MF_00639">
    <property type="entry name" value="MurD"/>
    <property type="match status" value="1"/>
</dbReference>
<keyword evidence="7 8" id="KW-0961">Cell wall biogenesis/degradation</keyword>
<keyword evidence="4 7" id="KW-0436">Ligase</keyword>
<comment type="similarity">
    <text evidence="7">Belongs to the MurCDEF family.</text>
</comment>
<dbReference type="Gene3D" id="3.90.190.20">
    <property type="entry name" value="Mur ligase, C-terminal domain"/>
    <property type="match status" value="1"/>
</dbReference>
<accession>A0ABT4RTI8</accession>
<dbReference type="Pfam" id="PF08245">
    <property type="entry name" value="Mur_ligase_M"/>
    <property type="match status" value="1"/>
</dbReference>
<dbReference type="Pfam" id="PF02875">
    <property type="entry name" value="Mur_ligase_C"/>
    <property type="match status" value="1"/>
</dbReference>
<comment type="function">
    <text evidence="7 8">Cell wall formation. Catalyzes the addition of glutamate to the nucleotide precursor UDP-N-acetylmuramoyl-L-alanine (UMA).</text>
</comment>
<keyword evidence="7 8" id="KW-0573">Peptidoglycan synthesis</keyword>
<name>A0ABT4RTI8_9ACTN</name>
<keyword evidence="7 8" id="KW-0132">Cell division</keyword>
<evidence type="ECO:0000313" key="12">
    <source>
        <dbReference type="Proteomes" id="UP001147700"/>
    </source>
</evidence>
<evidence type="ECO:0000259" key="10">
    <source>
        <dbReference type="Pfam" id="PF08245"/>
    </source>
</evidence>
<dbReference type="PANTHER" id="PTHR43692:SF1">
    <property type="entry name" value="UDP-N-ACETYLMURAMOYLALANINE--D-GLUTAMATE LIGASE"/>
    <property type="match status" value="1"/>
</dbReference>
<feature type="domain" description="Mur ligase C-terminal" evidence="9">
    <location>
        <begin position="291"/>
        <end position="404"/>
    </location>
</feature>
<dbReference type="InterPro" id="IPR036565">
    <property type="entry name" value="Mur-like_cat_sf"/>
</dbReference>
<keyword evidence="6 7" id="KW-0067">ATP-binding</keyword>
<dbReference type="GO" id="GO:0008764">
    <property type="term" value="F:UDP-N-acetylmuramoylalanine-D-glutamate ligase activity"/>
    <property type="evidence" value="ECO:0007669"/>
    <property type="project" value="UniProtKB-EC"/>
</dbReference>
<keyword evidence="7 8" id="KW-0133">Cell shape</keyword>
<sequence length="428" mass="45020">MRFSALDGLTIGVWGAGLETRSFARHVAAQLPRARIAVVVLEEPADAPELTDGARVVDASGADALRGCDVVVRSPGVSIYRPELRGLRTTTPTALWMAEREGRRVIGVTATKGKSTTSKLIAHLIARAGVEVRLGGNIGAPALDLLDDDALAVIELSSYQIADLATGPETAVVSNVYAEHVNWHGSVEAYRRDKLRLLTLDGVRRCVLNATSEAVMAAPRVPEAEAFTFGAAPGWHVTEEGAVARGDVVVSELPLIGRHNALNVCGAFTAVEAAGVPLEIDALKDFVGLDHRLQIVHEADGVRWVDDSISTEPEAAKFAVESFPDAQVVLIGGGFERSQDYTELGTVLAARGARVLGLPDTGSRLVDAVRAADGEAELVPDLPAAVAAARAAAQPGTVVLLSPAAPSFNTHKNFAARGDHFAELARAR</sequence>
<keyword evidence="7 8" id="KW-0131">Cell cycle</keyword>
<dbReference type="SUPFAM" id="SSF53244">
    <property type="entry name" value="MurD-like peptide ligases, peptide-binding domain"/>
    <property type="match status" value="1"/>
</dbReference>
<keyword evidence="12" id="KW-1185">Reference proteome</keyword>
<dbReference type="EC" id="6.3.2.9" evidence="7 8"/>
<comment type="caution">
    <text evidence="7">Lacks conserved residue(s) required for the propagation of feature annotation.</text>
</comment>
<dbReference type="EMBL" id="JAPCID010000063">
    <property type="protein sequence ID" value="MDA0141703.1"/>
    <property type="molecule type" value="Genomic_DNA"/>
</dbReference>
<evidence type="ECO:0000256" key="7">
    <source>
        <dbReference type="HAMAP-Rule" id="MF_00639"/>
    </source>
</evidence>
<evidence type="ECO:0000256" key="1">
    <source>
        <dbReference type="ARBA" id="ARBA00004496"/>
    </source>
</evidence>
<dbReference type="SUPFAM" id="SSF53623">
    <property type="entry name" value="MurD-like peptide ligases, catalytic domain"/>
    <property type="match status" value="1"/>
</dbReference>
<evidence type="ECO:0000259" key="9">
    <source>
        <dbReference type="Pfam" id="PF02875"/>
    </source>
</evidence>
<dbReference type="RefSeq" id="WP_202957980.1">
    <property type="nucleotide sequence ID" value="NZ_JAPCID010000063.1"/>
</dbReference>
<evidence type="ECO:0000256" key="5">
    <source>
        <dbReference type="ARBA" id="ARBA00022741"/>
    </source>
</evidence>
<reference evidence="11" key="1">
    <citation type="submission" date="2022-10" db="EMBL/GenBank/DDBJ databases">
        <title>The WGS of Solirubrobacter sp. CPCC 204708.</title>
        <authorList>
            <person name="Jiang Z."/>
        </authorList>
    </citation>
    <scope>NUCLEOTIDE SEQUENCE</scope>
    <source>
        <strain evidence="11">CPCC 204708</strain>
    </source>
</reference>
<gene>
    <name evidence="7 11" type="primary">murD</name>
    <name evidence="11" type="ORF">OJ962_29700</name>
</gene>
<protein>
    <recommendedName>
        <fullName evidence="7 8">UDP-N-acetylmuramoylalanine--D-glutamate ligase</fullName>
        <ecNumber evidence="7 8">6.3.2.9</ecNumber>
    </recommendedName>
    <alternativeName>
        <fullName evidence="7">D-glutamic acid-adding enzyme</fullName>
    </alternativeName>
    <alternativeName>
        <fullName evidence="7">UDP-N-acetylmuramoyl-L-alanyl-D-glutamate synthetase</fullName>
    </alternativeName>
</protein>
<dbReference type="InterPro" id="IPR036615">
    <property type="entry name" value="Mur_ligase_C_dom_sf"/>
</dbReference>